<dbReference type="InterPro" id="IPR004607">
    <property type="entry name" value="GART"/>
</dbReference>
<dbReference type="OrthoDB" id="5575075at2759"/>
<dbReference type="NCBIfam" id="TIGR00639">
    <property type="entry name" value="PurN"/>
    <property type="match status" value="1"/>
</dbReference>
<evidence type="ECO:0000313" key="7">
    <source>
        <dbReference type="Proteomes" id="UP000271241"/>
    </source>
</evidence>
<evidence type="ECO:0000313" key="6">
    <source>
        <dbReference type="EMBL" id="RKP10187.1"/>
    </source>
</evidence>
<dbReference type="Pfam" id="PF00551">
    <property type="entry name" value="Formyl_trans_N"/>
    <property type="match status" value="1"/>
</dbReference>
<evidence type="ECO:0000259" key="5">
    <source>
        <dbReference type="Pfam" id="PF00551"/>
    </source>
</evidence>
<dbReference type="PANTHER" id="PTHR43369">
    <property type="entry name" value="PHOSPHORIBOSYLGLYCINAMIDE FORMYLTRANSFERASE"/>
    <property type="match status" value="1"/>
</dbReference>
<dbReference type="HAMAP" id="MF_01930">
    <property type="entry name" value="PurN"/>
    <property type="match status" value="1"/>
</dbReference>
<dbReference type="InterPro" id="IPR002376">
    <property type="entry name" value="Formyl_transf_N"/>
</dbReference>
<gene>
    <name evidence="6" type="ORF">THASP1DRAFT_28027</name>
</gene>
<dbReference type="Proteomes" id="UP000271241">
    <property type="component" value="Unassembled WGS sequence"/>
</dbReference>
<dbReference type="EC" id="2.1.2.2" evidence="2"/>
<dbReference type="SUPFAM" id="SSF53328">
    <property type="entry name" value="Formyltransferase"/>
    <property type="match status" value="1"/>
</dbReference>
<dbReference type="Gene3D" id="3.40.50.170">
    <property type="entry name" value="Formyl transferase, N-terminal domain"/>
    <property type="match status" value="1"/>
</dbReference>
<dbReference type="GO" id="GO:0006189">
    <property type="term" value="P:'de novo' IMP biosynthetic process"/>
    <property type="evidence" value="ECO:0007669"/>
    <property type="project" value="InterPro"/>
</dbReference>
<dbReference type="GO" id="GO:0004644">
    <property type="term" value="F:phosphoribosylglycinamide formyltransferase activity"/>
    <property type="evidence" value="ECO:0007669"/>
    <property type="project" value="UniProtKB-EC"/>
</dbReference>
<keyword evidence="7" id="KW-1185">Reference proteome</keyword>
<dbReference type="InterPro" id="IPR036477">
    <property type="entry name" value="Formyl_transf_N_sf"/>
</dbReference>
<name>A0A4P9XV88_9FUNG</name>
<sequence>MSSTSNDGQRRLARICVLVSGNGSNLQAILDATAPGKPLAELARVTLVVSNRASAYGLERARNAGVPTRVHQLKPYRDRGVAEPRQQFDRDLADLVLANSGGPSQDDATATTPGAPDLVVLAGWMHILSPAFLDQFPNRVINLHPALPGEFDGVNSIGRAFDAYKAGQLTRTGVMVHCVVPEVDRGAPILLEAVPIHAEDTLETLEARMHTVEHRLLVQAIAKYLREIPLVN</sequence>
<accession>A0A4P9XV88</accession>
<dbReference type="CDD" id="cd08645">
    <property type="entry name" value="FMT_core_GART"/>
    <property type="match status" value="1"/>
</dbReference>
<evidence type="ECO:0000256" key="3">
    <source>
        <dbReference type="ARBA" id="ARBA00022679"/>
    </source>
</evidence>
<keyword evidence="3 6" id="KW-0808">Transferase</keyword>
<protein>
    <recommendedName>
        <fullName evidence="2">phosphoribosylglycinamide formyltransferase 1</fullName>
        <ecNumber evidence="2">2.1.2.2</ecNumber>
    </recommendedName>
</protein>
<dbReference type="EMBL" id="KZ992465">
    <property type="protein sequence ID" value="RKP10187.1"/>
    <property type="molecule type" value="Genomic_DNA"/>
</dbReference>
<reference evidence="7" key="1">
    <citation type="journal article" date="2018" name="Nat. Microbiol.">
        <title>Leveraging single-cell genomics to expand the fungal tree of life.</title>
        <authorList>
            <person name="Ahrendt S.R."/>
            <person name="Quandt C.A."/>
            <person name="Ciobanu D."/>
            <person name="Clum A."/>
            <person name="Salamov A."/>
            <person name="Andreopoulos B."/>
            <person name="Cheng J.F."/>
            <person name="Woyke T."/>
            <person name="Pelin A."/>
            <person name="Henrissat B."/>
            <person name="Reynolds N.K."/>
            <person name="Benny G.L."/>
            <person name="Smith M.E."/>
            <person name="James T.Y."/>
            <person name="Grigoriev I.V."/>
        </authorList>
    </citation>
    <scope>NUCLEOTIDE SEQUENCE [LARGE SCALE GENOMIC DNA]</scope>
    <source>
        <strain evidence="7">RSA 1356</strain>
    </source>
</reference>
<dbReference type="GO" id="GO:0005737">
    <property type="term" value="C:cytoplasm"/>
    <property type="evidence" value="ECO:0007669"/>
    <property type="project" value="TreeGrafter"/>
</dbReference>
<feature type="domain" description="Formyl transferase N-terminal" evidence="5">
    <location>
        <begin position="14"/>
        <end position="221"/>
    </location>
</feature>
<proteinExistence type="inferred from homology"/>
<evidence type="ECO:0000256" key="2">
    <source>
        <dbReference type="ARBA" id="ARBA00012254"/>
    </source>
</evidence>
<dbReference type="AlphaFoldDB" id="A0A4P9XV88"/>
<dbReference type="STRING" id="78915.A0A4P9XV88"/>
<dbReference type="PANTHER" id="PTHR43369:SF2">
    <property type="entry name" value="PHOSPHORIBOSYLGLYCINAMIDE FORMYLTRANSFERASE"/>
    <property type="match status" value="1"/>
</dbReference>
<organism evidence="6 7">
    <name type="scientific">Thamnocephalis sphaerospora</name>
    <dbReference type="NCBI Taxonomy" id="78915"/>
    <lineage>
        <taxon>Eukaryota</taxon>
        <taxon>Fungi</taxon>
        <taxon>Fungi incertae sedis</taxon>
        <taxon>Zoopagomycota</taxon>
        <taxon>Zoopagomycotina</taxon>
        <taxon>Zoopagomycetes</taxon>
        <taxon>Zoopagales</taxon>
        <taxon>Sigmoideomycetaceae</taxon>
        <taxon>Thamnocephalis</taxon>
    </lineage>
</organism>
<comment type="pathway">
    <text evidence="1">Purine metabolism; IMP biosynthesis via de novo pathway; N(2)-formyl-N(1)-(5-phospho-D-ribosyl)glycinamide from N(1)-(5-phospho-D-ribosyl)glycinamide (10-formyl THF route): step 1/1.</text>
</comment>
<keyword evidence="4" id="KW-0658">Purine biosynthesis</keyword>
<evidence type="ECO:0000256" key="4">
    <source>
        <dbReference type="ARBA" id="ARBA00022755"/>
    </source>
</evidence>
<evidence type="ECO:0000256" key="1">
    <source>
        <dbReference type="ARBA" id="ARBA00005054"/>
    </source>
</evidence>